<evidence type="ECO:0000313" key="4">
    <source>
        <dbReference type="Proteomes" id="UP000594688"/>
    </source>
</evidence>
<evidence type="ECO:0000256" key="1">
    <source>
        <dbReference type="ARBA" id="ARBA00022527"/>
    </source>
</evidence>
<dbReference type="Pfam" id="PF13581">
    <property type="entry name" value="HATPase_c_2"/>
    <property type="match status" value="1"/>
</dbReference>
<keyword evidence="1" id="KW-0723">Serine/threonine-protein kinase</keyword>
<dbReference type="Proteomes" id="UP000594688">
    <property type="component" value="Chromosome"/>
</dbReference>
<proteinExistence type="predicted"/>
<dbReference type="InterPro" id="IPR036890">
    <property type="entry name" value="HATPase_C_sf"/>
</dbReference>
<dbReference type="EMBL" id="CP048685">
    <property type="protein sequence ID" value="QPJ61562.1"/>
    <property type="molecule type" value="Genomic_DNA"/>
</dbReference>
<dbReference type="PANTHER" id="PTHR35526">
    <property type="entry name" value="ANTI-SIGMA-F FACTOR RSBW-RELATED"/>
    <property type="match status" value="1"/>
</dbReference>
<dbReference type="SUPFAM" id="SSF55874">
    <property type="entry name" value="ATPase domain of HSP90 chaperone/DNA topoisomerase II/histidine kinase"/>
    <property type="match status" value="1"/>
</dbReference>
<accession>A0A7T0BV38</accession>
<dbReference type="GO" id="GO:0005524">
    <property type="term" value="F:ATP binding"/>
    <property type="evidence" value="ECO:0007669"/>
    <property type="project" value="UniProtKB-KW"/>
</dbReference>
<reference evidence="3 4" key="1">
    <citation type="submission" date="2020-02" db="EMBL/GenBank/DDBJ databases">
        <title>Genomic and physiological characterization of two novel Nitrospinaceae genera.</title>
        <authorList>
            <person name="Mueller A.J."/>
            <person name="Jung M.-Y."/>
            <person name="Strachan C.R."/>
            <person name="Herbold C.W."/>
            <person name="Kirkegaard R.H."/>
            <person name="Daims H."/>
        </authorList>
    </citation>
    <scope>NUCLEOTIDE SEQUENCE [LARGE SCALE GENOMIC DNA]</scope>
    <source>
        <strain evidence="3">EB</strain>
    </source>
</reference>
<keyword evidence="3" id="KW-0547">Nucleotide-binding</keyword>
<dbReference type="PANTHER" id="PTHR35526:SF3">
    <property type="entry name" value="ANTI-SIGMA-F FACTOR RSBW"/>
    <property type="match status" value="1"/>
</dbReference>
<evidence type="ECO:0000313" key="3">
    <source>
        <dbReference type="EMBL" id="QPJ61562.1"/>
    </source>
</evidence>
<organism evidence="3 4">
    <name type="scientific">Candidatus Nitronauta litoralis</name>
    <dbReference type="NCBI Taxonomy" id="2705533"/>
    <lineage>
        <taxon>Bacteria</taxon>
        <taxon>Pseudomonadati</taxon>
        <taxon>Nitrospinota/Tectimicrobiota group</taxon>
        <taxon>Nitrospinota</taxon>
        <taxon>Nitrospinia</taxon>
        <taxon>Nitrospinales</taxon>
        <taxon>Nitrospinaceae</taxon>
        <taxon>Candidatus Nitronauta</taxon>
    </lineage>
</organism>
<feature type="domain" description="Histidine kinase/HSP90-like ATPase" evidence="2">
    <location>
        <begin position="10"/>
        <end position="133"/>
    </location>
</feature>
<dbReference type="Gene3D" id="3.30.565.10">
    <property type="entry name" value="Histidine kinase-like ATPase, C-terminal domain"/>
    <property type="match status" value="1"/>
</dbReference>
<protein>
    <submittedName>
        <fullName evidence="3">ATP-binding protein</fullName>
    </submittedName>
</protein>
<keyword evidence="3" id="KW-0067">ATP-binding</keyword>
<dbReference type="AlphaFoldDB" id="A0A7T0BV38"/>
<dbReference type="InterPro" id="IPR050267">
    <property type="entry name" value="Anti-sigma-factor_SerPK"/>
</dbReference>
<gene>
    <name evidence="3" type="ORF">G3M70_06550</name>
</gene>
<sequence length="147" mass="16731">MDSKPVKLIIPSDAKYLSLTRKVIEHFLSYKEVPPDLIYKVVLCVDEACSNIIKYSYDGKQDCPIEITFRLENDEFSVEVQDFGKQCDTKSFQPRDLDKIRPGGLGTLFINSIMDNVHYCTDRDCGTLLTMTKKLSFSTSKATSQEN</sequence>
<name>A0A7T0BV38_9BACT</name>
<dbReference type="InterPro" id="IPR003594">
    <property type="entry name" value="HATPase_dom"/>
</dbReference>
<evidence type="ECO:0000259" key="2">
    <source>
        <dbReference type="Pfam" id="PF13581"/>
    </source>
</evidence>
<dbReference type="GO" id="GO:0004674">
    <property type="term" value="F:protein serine/threonine kinase activity"/>
    <property type="evidence" value="ECO:0007669"/>
    <property type="project" value="UniProtKB-KW"/>
</dbReference>
<dbReference type="KEGG" id="nli:G3M70_06550"/>
<dbReference type="CDD" id="cd16936">
    <property type="entry name" value="HATPase_RsbW-like"/>
    <property type="match status" value="1"/>
</dbReference>
<keyword evidence="1" id="KW-0808">Transferase</keyword>
<keyword evidence="1" id="KW-0418">Kinase</keyword>